<dbReference type="EMBL" id="JAVTTP010000001">
    <property type="protein sequence ID" value="MDT7829521.1"/>
    <property type="molecule type" value="Genomic_DNA"/>
</dbReference>
<feature type="signal peptide" evidence="2">
    <location>
        <begin position="1"/>
        <end position="27"/>
    </location>
</feature>
<protein>
    <submittedName>
        <fullName evidence="4">Cell surface protein SprA</fullName>
    </submittedName>
</protein>
<sequence>MSSNLKSLFKRTFLSLFFVMVAGVSLAQETDEGEKGKANGQEVDSVQVDSVKTGFSLGRLKMENPESIVSKYIYDEKLDMYVYSEKVGDFDIGYPIILTPEQYFELVRQEGIKEYFKEKSDAFSGKKEGSEEARKNLLPNFYVNKDWFQSVFGGNAIEIIPQGSVAMDLGVIWQKNDNPALSPRNRTNTSFDFDQRISLSMLGKIGERLQVTANYDTEATFDFQNIVKLDYTPTEDDIIQSIEVGNVNMPLNSSLITGAQSLFGVKTQLQFGKTKVTAVFSEQQSQSNTVVAQGGGTINDFSVTALNYDEDKHFFLAQYFRDNYDDALVNYPYIRSQVQVTRLEVWVTNRSQQTLNVRNIVGIQDLGEYDPLTAGGQNPTRIGTSAPAGVTADFFNANTGGFPNALPRNSANDYDPALIGNGGALTPAIRDVSTVKQGFDVTGYQPNQGFDYAYLEYARKLEQGRDFTFDSQLGYLSLNQRLSNDEVLAVAFQYTYNGQVYQVGEFANGGIDAVTVTGGDLDNPVINNNTLVLKLLKSNITNVSDPIWDLMMKNIYATGAYRLSQEDFKMNILYSNPTPRNYITPVTDFPEQTDGGKPLEERILLEVFNFDRLNAYNDIQPGGDGFFDFIPGITVDTQNGQIIFTKVEPFGEYLFGRLGDGDYSDESSYNPNQEKYVFRDMYELTKSAALQDPEKDKFILKGRYKSEGSGGIPIGAFNVPRGSVRVTAGGRQLQEGIDYTVNYQAGTVQILDPSLEASNTPINISVENNAVFGQQTRRFTGVNVEHQFNKNFVLGATLLNLNERPLTQKSNFGVEPVNNTVFGMNGIFSTEVPFLTRMVNKLPNIDTDVPSNVSVRGEVALLKPGSPKNADFQGETTTYLDDFEGAQALIDIRSSLGWAMASTPLEFLDSPDQQGLETGFQRAKLAWYTIDPVFYSNQRPSSISDSDISTNATRRIFIDEVFPKVEVAQGQTRQQTTLDLAYYPNAKGPYNANENFEGVSPDQKWGGIMRSLSSTNFEQANVEFVQFWVMDPYLEGTATTAGELVLNMGNITEDILADGLKQYENGLPIDGEGGVKPADPIWGPVPATQALIYAFDVDEAGRAQQDLGLDGLDDAEEAAIYGEGPDPASDNYEYFLQREGNILNRYLNYNNTQGNSPVQVDNDNRGSTTLPDVEDIDRNLTMNTVNSYYEYRIPIKPNTNINDKYVTDIRDSLVLSGNRIPDGSTVRTRWIQYKIPLSDFNDAVGGIADFRSISTMRMYMTGFNSDVVLRFATLDLVRGDWRTYVKSLETDDPNPNDDGTTLDVNAVNIQENENRVPIPYVLPPGVRREQLNNNNTIIQQNEQALSLVVENLEPQDARGVFKNLNIDLRQYEKLKMFIHAEKILEGDIYNIENPLVGFLRIGTDFSQNFYQLELPLEFTAFNSRSAEAVWPSNNEMEVVLDHLNKVKSVWIAGDDLSEIRYFEVNGGEVVAVDEFSPRTPGRLRIGIKGNPSLGSIRSMMVGVKNASNVPARGEVWFNELRLVGLDNEGGWAAIAAVDANIADFADISATGSTSTSGFGAIDQMPNERAREDAISYDLVTNVNVGQLLPPKWNIQIPFNYGISEQIITPEFDPVYDDLKLDDRIAAAESPDSNQDPDDIKEQAEDYTKRTSINFIGVRKDRGEEAEANFYDIENFTFNYSYNETNHRDFEIAALTDKDLKTGFVYNHAFEPLEVAPFAKKDSLFTGAYWQWLKDLNLNLLPTTVSVNSNFNRQFNQQRFRDVVEEGVDKLDLPTLRQRNYLFNWQYAVNYALTKSLRLNLTASNNHIVRNYYEDFTDDEGIRRQRIDETLGLWDGFWNLGEPNRHAQQLELNYEIPFSKIPALDFINAQYSYTSNFDWQRGGDALREVAGQDINTVQNASTHNLTANLTMDRFYNLIGLKKRRGGGKDAAPASRTNAGNSEGGAERIKKKTSGLFNTAVDILTMVKRVNVNYSENNGKVLPGYTQSVGFVGSLRPSLGFVFGSQSDVRFNAARKGWLTSFGEFNEQYIENTNKQLNITATAVPIRDLTIDLTADRQFSSSYQESFDISEDNRYLVQLGNDYGNFSISTMMIGTFFSKSDEFTSDNFQQFKQNRITIANRLVTDRGQSPGDLDEDGFPQLYGKTQQDVLLPAFFAAYTGQDAARVNLDAFRQVPIPNWNIKYTGLMRNNWFKEKFQRFSLSHGYRAAYSINSFQTNLEKAQLQNDGLPATDPESGDLLSDLILNNVVLNDEFNPLMRVDFEMKNSVSILAEMRSNRTLALSFDNNLMTEVNGKEYTLGMGYRFKDVQFVTNIGGNKTRLKGDLNLKADVTLRDNITIIRNLDIDNNQITSGQNLLSIKFTADYALTKQLNALFFYDHSFSQFAVSTAFPQTTINAGFTLRYNFGN</sequence>
<feature type="region of interest" description="Disordered" evidence="1">
    <location>
        <begin position="1923"/>
        <end position="1945"/>
    </location>
</feature>
<evidence type="ECO:0000256" key="1">
    <source>
        <dbReference type="SAM" id="MobiDB-lite"/>
    </source>
</evidence>
<evidence type="ECO:0000256" key="2">
    <source>
        <dbReference type="SAM" id="SignalP"/>
    </source>
</evidence>
<keyword evidence="2" id="KW-0732">Signal</keyword>
<keyword evidence="5" id="KW-1185">Reference proteome</keyword>
<proteinExistence type="predicted"/>
<gene>
    <name evidence="4" type="primary">sprA</name>
    <name evidence="4" type="ORF">RQM65_12665</name>
</gene>
<comment type="caution">
    <text evidence="4">The sequence shown here is derived from an EMBL/GenBank/DDBJ whole genome shotgun (WGS) entry which is preliminary data.</text>
</comment>
<dbReference type="InterPro" id="IPR026377">
    <property type="entry name" value="Cell_surface_SprA"/>
</dbReference>
<feature type="domain" description="Gliding motility protein SprA N-terminal" evidence="3">
    <location>
        <begin position="1126"/>
        <end position="1623"/>
    </location>
</feature>
<dbReference type="Proteomes" id="UP001250656">
    <property type="component" value="Unassembled WGS sequence"/>
</dbReference>
<accession>A0ABU3L6Z0</accession>
<evidence type="ECO:0000259" key="3">
    <source>
        <dbReference type="Pfam" id="PF14349"/>
    </source>
</evidence>
<name>A0ABU3L6Z0_9FLAO</name>
<evidence type="ECO:0000313" key="4">
    <source>
        <dbReference type="EMBL" id="MDT7829521.1"/>
    </source>
</evidence>
<organism evidence="4 5">
    <name type="scientific">Pricia mediterranea</name>
    <dbReference type="NCBI Taxonomy" id="3076079"/>
    <lineage>
        <taxon>Bacteria</taxon>
        <taxon>Pseudomonadati</taxon>
        <taxon>Bacteroidota</taxon>
        <taxon>Flavobacteriia</taxon>
        <taxon>Flavobacteriales</taxon>
        <taxon>Flavobacteriaceae</taxon>
        <taxon>Pricia</taxon>
    </lineage>
</organism>
<dbReference type="Pfam" id="PF14349">
    <property type="entry name" value="SprA_N"/>
    <property type="match status" value="2"/>
</dbReference>
<dbReference type="InterPro" id="IPR025684">
    <property type="entry name" value="SprA_N_dom"/>
</dbReference>
<feature type="chain" id="PRO_5045648381" evidence="2">
    <location>
        <begin position="28"/>
        <end position="2404"/>
    </location>
</feature>
<feature type="domain" description="Gliding motility protein SprA N-terminal" evidence="3">
    <location>
        <begin position="67"/>
        <end position="475"/>
    </location>
</feature>
<dbReference type="NCBIfam" id="TIGR04189">
    <property type="entry name" value="surface_SprA"/>
    <property type="match status" value="1"/>
</dbReference>
<reference evidence="4 5" key="1">
    <citation type="submission" date="2023-09" db="EMBL/GenBank/DDBJ databases">
        <title>Novel taxa isolated from Blanes Bay.</title>
        <authorList>
            <person name="Rey-Velasco X."/>
            <person name="Lucena T."/>
        </authorList>
    </citation>
    <scope>NUCLEOTIDE SEQUENCE [LARGE SCALE GENOMIC DNA]</scope>
    <source>
        <strain evidence="4 5">S334</strain>
    </source>
</reference>
<evidence type="ECO:0000313" key="5">
    <source>
        <dbReference type="Proteomes" id="UP001250656"/>
    </source>
</evidence>
<dbReference type="RefSeq" id="WP_314015499.1">
    <property type="nucleotide sequence ID" value="NZ_JAVTTP010000001.1"/>
</dbReference>